<dbReference type="Gene3D" id="3.10.450.40">
    <property type="match status" value="1"/>
</dbReference>
<evidence type="ECO:0000313" key="2">
    <source>
        <dbReference type="Proteomes" id="UP001597399"/>
    </source>
</evidence>
<dbReference type="SUPFAM" id="SSF160719">
    <property type="entry name" value="gpW/gp25-like"/>
    <property type="match status" value="1"/>
</dbReference>
<evidence type="ECO:0000313" key="1">
    <source>
        <dbReference type="EMBL" id="MFD2695011.1"/>
    </source>
</evidence>
<dbReference type="RefSeq" id="WP_253064721.1">
    <property type="nucleotide sequence ID" value="NZ_JAMXWM010000031.1"/>
</dbReference>
<dbReference type="InterPro" id="IPR020288">
    <property type="entry name" value="Sheath_initiator"/>
</dbReference>
<gene>
    <name evidence="1" type="ORF">ACFSUE_15450</name>
</gene>
<sequence length="121" mass="13391">MKSPLIDENGDLVMKNGEIVMVEGDEELAQSVESILKTRQGEFFMNTEFGLNRDNLLGKQANQDDAHDDIVEAIAQEERIATVDQITFNDDPVARSRSVSLTMTKADDGETVSIEDVDVES</sequence>
<dbReference type="Pfam" id="PF10934">
    <property type="entry name" value="Sheath_initiator"/>
    <property type="match status" value="1"/>
</dbReference>
<dbReference type="Proteomes" id="UP001597399">
    <property type="component" value="Unassembled WGS sequence"/>
</dbReference>
<name>A0ABW5S5U8_9BACL</name>
<proteinExistence type="predicted"/>
<protein>
    <submittedName>
        <fullName evidence="1">DUF2634 domain-containing protein</fullName>
    </submittedName>
</protein>
<reference evidence="2" key="1">
    <citation type="journal article" date="2019" name="Int. J. Syst. Evol. Microbiol.">
        <title>The Global Catalogue of Microorganisms (GCM) 10K type strain sequencing project: providing services to taxonomists for standard genome sequencing and annotation.</title>
        <authorList>
            <consortium name="The Broad Institute Genomics Platform"/>
            <consortium name="The Broad Institute Genome Sequencing Center for Infectious Disease"/>
            <person name="Wu L."/>
            <person name="Ma J."/>
        </authorList>
    </citation>
    <scope>NUCLEOTIDE SEQUENCE [LARGE SCALE GENOMIC DNA]</scope>
    <source>
        <strain evidence="2">TISTR 2466</strain>
    </source>
</reference>
<organism evidence="1 2">
    <name type="scientific">Sporolactobacillus shoreicorticis</name>
    <dbReference type="NCBI Taxonomy" id="1923877"/>
    <lineage>
        <taxon>Bacteria</taxon>
        <taxon>Bacillati</taxon>
        <taxon>Bacillota</taxon>
        <taxon>Bacilli</taxon>
        <taxon>Bacillales</taxon>
        <taxon>Sporolactobacillaceae</taxon>
        <taxon>Sporolactobacillus</taxon>
    </lineage>
</organism>
<dbReference type="EMBL" id="JBHUMQ010000034">
    <property type="protein sequence ID" value="MFD2695011.1"/>
    <property type="molecule type" value="Genomic_DNA"/>
</dbReference>
<accession>A0ABW5S5U8</accession>
<keyword evidence="2" id="KW-1185">Reference proteome</keyword>
<comment type="caution">
    <text evidence="1">The sequence shown here is derived from an EMBL/GenBank/DDBJ whole genome shotgun (WGS) entry which is preliminary data.</text>
</comment>